<gene>
    <name evidence="2" type="ORF">B0H17DRAFT_404099</name>
</gene>
<feature type="region of interest" description="Disordered" evidence="1">
    <location>
        <begin position="247"/>
        <end position="312"/>
    </location>
</feature>
<feature type="compositionally biased region" description="Polar residues" evidence="1">
    <location>
        <begin position="276"/>
        <end position="294"/>
    </location>
</feature>
<comment type="caution">
    <text evidence="2">The sequence shown here is derived from an EMBL/GenBank/DDBJ whole genome shotgun (WGS) entry which is preliminary data.</text>
</comment>
<accession>A0AAD7G3Y7</accession>
<organism evidence="2 3">
    <name type="scientific">Mycena rosella</name>
    <name type="common">Pink bonnet</name>
    <name type="synonym">Agaricus rosellus</name>
    <dbReference type="NCBI Taxonomy" id="1033263"/>
    <lineage>
        <taxon>Eukaryota</taxon>
        <taxon>Fungi</taxon>
        <taxon>Dikarya</taxon>
        <taxon>Basidiomycota</taxon>
        <taxon>Agaricomycotina</taxon>
        <taxon>Agaricomycetes</taxon>
        <taxon>Agaricomycetidae</taxon>
        <taxon>Agaricales</taxon>
        <taxon>Marasmiineae</taxon>
        <taxon>Mycenaceae</taxon>
        <taxon>Mycena</taxon>
    </lineage>
</organism>
<dbReference type="Proteomes" id="UP001221757">
    <property type="component" value="Unassembled WGS sequence"/>
</dbReference>
<evidence type="ECO:0000256" key="1">
    <source>
        <dbReference type="SAM" id="MobiDB-lite"/>
    </source>
</evidence>
<reference evidence="2" key="1">
    <citation type="submission" date="2023-03" db="EMBL/GenBank/DDBJ databases">
        <title>Massive genome expansion in bonnet fungi (Mycena s.s.) driven by repeated elements and novel gene families across ecological guilds.</title>
        <authorList>
            <consortium name="Lawrence Berkeley National Laboratory"/>
            <person name="Harder C.B."/>
            <person name="Miyauchi S."/>
            <person name="Viragh M."/>
            <person name="Kuo A."/>
            <person name="Thoen E."/>
            <person name="Andreopoulos B."/>
            <person name="Lu D."/>
            <person name="Skrede I."/>
            <person name="Drula E."/>
            <person name="Henrissat B."/>
            <person name="Morin E."/>
            <person name="Kohler A."/>
            <person name="Barry K."/>
            <person name="LaButti K."/>
            <person name="Morin E."/>
            <person name="Salamov A."/>
            <person name="Lipzen A."/>
            <person name="Mereny Z."/>
            <person name="Hegedus B."/>
            <person name="Baldrian P."/>
            <person name="Stursova M."/>
            <person name="Weitz H."/>
            <person name="Taylor A."/>
            <person name="Grigoriev I.V."/>
            <person name="Nagy L.G."/>
            <person name="Martin F."/>
            <person name="Kauserud H."/>
        </authorList>
    </citation>
    <scope>NUCLEOTIDE SEQUENCE</scope>
    <source>
        <strain evidence="2">CBHHK067</strain>
    </source>
</reference>
<dbReference type="EMBL" id="JARKIE010000343">
    <property type="protein sequence ID" value="KAJ7652884.1"/>
    <property type="molecule type" value="Genomic_DNA"/>
</dbReference>
<proteinExistence type="predicted"/>
<sequence>MGSPFDAPSRVRCRRIHLCPFFSRTAGYTLRSCGIRKCGQGRRLAFLFVFLTPENMTLHRDRRVGRRSRLAPYACIDAAVWHSIQAPSTRRPLALARPILSNYPRTMCPQGNNTSHECRPASSTILSSTARTASATMASDIWEHRLQYIVIELVYRAFHPCPRSSASCRTTTRPSPRATATNLRYHSFLRQTLSRYPSIRLHRPSTRAYLRLALASGRIPRARRAVPRISRPRSFLARRFRSYARSQEAFRPCPARRQRQRRRPPVLHSREVLRQSGATTASDPGVSPSLTSSKAIPVPHPRPRTCVPPHRG</sequence>
<feature type="compositionally biased region" description="Basic residues" evidence="1">
    <location>
        <begin position="254"/>
        <end position="265"/>
    </location>
</feature>
<evidence type="ECO:0000313" key="3">
    <source>
        <dbReference type="Proteomes" id="UP001221757"/>
    </source>
</evidence>
<dbReference type="AlphaFoldDB" id="A0AAD7G3Y7"/>
<evidence type="ECO:0000313" key="2">
    <source>
        <dbReference type="EMBL" id="KAJ7652884.1"/>
    </source>
</evidence>
<name>A0AAD7G3Y7_MYCRO</name>
<protein>
    <submittedName>
        <fullName evidence="2">Uncharacterized protein</fullName>
    </submittedName>
</protein>
<keyword evidence="3" id="KW-1185">Reference proteome</keyword>